<dbReference type="Gene3D" id="1.20.1070.10">
    <property type="entry name" value="Rhodopsin 7-helix transmembrane proteins"/>
    <property type="match status" value="1"/>
</dbReference>
<evidence type="ECO:0000259" key="6">
    <source>
        <dbReference type="PROSITE" id="PS50262"/>
    </source>
</evidence>
<evidence type="ECO:0000256" key="5">
    <source>
        <dbReference type="SAM" id="Phobius"/>
    </source>
</evidence>
<sequence length="139" mass="16540">MWDFIVDQLLPILIIVIFSIALFIRVLKQKQRMCRTIHWRKHRKMTIQLLSISFVYLIILLPYAIVYIIRLSGLKNAFSNEFYAYTVFFSYFILLLFPFVCALSLPESLIKLKNFFQLKQQQQTKPTNQPIFTVITPDT</sequence>
<feature type="transmembrane region" description="Helical" evidence="5">
    <location>
        <begin position="47"/>
        <end position="70"/>
    </location>
</feature>
<dbReference type="SUPFAM" id="SSF81321">
    <property type="entry name" value="Family A G protein-coupled receptor-like"/>
    <property type="match status" value="1"/>
</dbReference>
<organism evidence="7 8">
    <name type="scientific">Adineta ricciae</name>
    <name type="common">Rotifer</name>
    <dbReference type="NCBI Taxonomy" id="249248"/>
    <lineage>
        <taxon>Eukaryota</taxon>
        <taxon>Metazoa</taxon>
        <taxon>Spiralia</taxon>
        <taxon>Gnathifera</taxon>
        <taxon>Rotifera</taxon>
        <taxon>Eurotatoria</taxon>
        <taxon>Bdelloidea</taxon>
        <taxon>Adinetida</taxon>
        <taxon>Adinetidae</taxon>
        <taxon>Adineta</taxon>
    </lineage>
</organism>
<gene>
    <name evidence="7" type="ORF">XAT740_LOCUS22420</name>
</gene>
<accession>A0A814UT31</accession>
<protein>
    <recommendedName>
        <fullName evidence="6">G-protein coupled receptors family 1 profile domain-containing protein</fullName>
    </recommendedName>
</protein>
<keyword evidence="2 5" id="KW-0812">Transmembrane</keyword>
<reference evidence="7" key="1">
    <citation type="submission" date="2021-02" db="EMBL/GenBank/DDBJ databases">
        <authorList>
            <person name="Nowell W R."/>
        </authorList>
    </citation>
    <scope>NUCLEOTIDE SEQUENCE</scope>
</reference>
<dbReference type="InterPro" id="IPR017452">
    <property type="entry name" value="GPCR_Rhodpsn_7TM"/>
</dbReference>
<dbReference type="PROSITE" id="PS50262">
    <property type="entry name" value="G_PROTEIN_RECEP_F1_2"/>
    <property type="match status" value="1"/>
</dbReference>
<feature type="transmembrane region" description="Helical" evidence="5">
    <location>
        <begin position="82"/>
        <end position="105"/>
    </location>
</feature>
<name>A0A814UT31_ADIRI</name>
<evidence type="ECO:0000256" key="4">
    <source>
        <dbReference type="ARBA" id="ARBA00023136"/>
    </source>
</evidence>
<keyword evidence="3 5" id="KW-1133">Transmembrane helix</keyword>
<evidence type="ECO:0000313" key="8">
    <source>
        <dbReference type="Proteomes" id="UP000663828"/>
    </source>
</evidence>
<feature type="transmembrane region" description="Helical" evidence="5">
    <location>
        <begin position="6"/>
        <end position="27"/>
    </location>
</feature>
<keyword evidence="4 5" id="KW-0472">Membrane</keyword>
<dbReference type="EMBL" id="CAJNOR010001652">
    <property type="protein sequence ID" value="CAF1178132.1"/>
    <property type="molecule type" value="Genomic_DNA"/>
</dbReference>
<evidence type="ECO:0000256" key="3">
    <source>
        <dbReference type="ARBA" id="ARBA00022989"/>
    </source>
</evidence>
<keyword evidence="8" id="KW-1185">Reference proteome</keyword>
<dbReference type="GO" id="GO:0016020">
    <property type="term" value="C:membrane"/>
    <property type="evidence" value="ECO:0007669"/>
    <property type="project" value="UniProtKB-SubCell"/>
</dbReference>
<comment type="subcellular location">
    <subcellularLocation>
        <location evidence="1">Membrane</location>
    </subcellularLocation>
</comment>
<proteinExistence type="predicted"/>
<evidence type="ECO:0000256" key="1">
    <source>
        <dbReference type="ARBA" id="ARBA00004370"/>
    </source>
</evidence>
<feature type="domain" description="G-protein coupled receptors family 1 profile" evidence="6">
    <location>
        <begin position="1"/>
        <end position="101"/>
    </location>
</feature>
<evidence type="ECO:0000256" key="2">
    <source>
        <dbReference type="ARBA" id="ARBA00022692"/>
    </source>
</evidence>
<dbReference type="Proteomes" id="UP000663828">
    <property type="component" value="Unassembled WGS sequence"/>
</dbReference>
<dbReference type="AlphaFoldDB" id="A0A814UT31"/>
<evidence type="ECO:0000313" key="7">
    <source>
        <dbReference type="EMBL" id="CAF1178132.1"/>
    </source>
</evidence>
<comment type="caution">
    <text evidence="7">The sequence shown here is derived from an EMBL/GenBank/DDBJ whole genome shotgun (WGS) entry which is preliminary data.</text>
</comment>